<feature type="binding site" evidence="3">
    <location>
        <position position="368"/>
    </location>
    <ligand>
        <name>Zn(2+)</name>
        <dbReference type="ChEBI" id="CHEBI:29105"/>
        <label>2</label>
    </ligand>
</feature>
<feature type="binding site" evidence="3">
    <location>
        <position position="68"/>
    </location>
    <ligand>
        <name>Mg(2+)</name>
        <dbReference type="ChEBI" id="CHEBI:18420"/>
    </ligand>
</feature>
<dbReference type="InterPro" id="IPR017850">
    <property type="entry name" value="Alkaline_phosphatase_core_sf"/>
</dbReference>
<dbReference type="STRING" id="1940790.L21SP3_01835"/>
<keyword evidence="7" id="KW-1185">Reference proteome</keyword>
<dbReference type="EC" id="3.1.3.1" evidence="6"/>
<comment type="similarity">
    <text evidence="4">Belongs to the alkaline phosphatase family.</text>
</comment>
<accession>A0A1Q2HS08</accession>
<dbReference type="GO" id="GO:0000272">
    <property type="term" value="P:polysaccharide catabolic process"/>
    <property type="evidence" value="ECO:0007669"/>
    <property type="project" value="InterPro"/>
</dbReference>
<dbReference type="InterPro" id="IPR036439">
    <property type="entry name" value="Dockerin_dom_sf"/>
</dbReference>
<feature type="active site" description="Phosphoserine intermediate" evidence="2">
    <location>
        <position position="131"/>
    </location>
</feature>
<feature type="binding site" evidence="3">
    <location>
        <position position="325"/>
    </location>
    <ligand>
        <name>Zn(2+)</name>
        <dbReference type="ChEBI" id="CHEBI:29105"/>
        <label>2</label>
    </ligand>
</feature>
<dbReference type="SMART" id="SM00098">
    <property type="entry name" value="alkPPc"/>
    <property type="match status" value="1"/>
</dbReference>
<feature type="binding site" evidence="3">
    <location>
        <position position="185"/>
    </location>
    <ligand>
        <name>Mg(2+)</name>
        <dbReference type="ChEBI" id="CHEBI:18420"/>
    </ligand>
</feature>
<dbReference type="InterPro" id="IPR018247">
    <property type="entry name" value="EF_Hand_1_Ca_BS"/>
</dbReference>
<keyword evidence="6" id="KW-0378">Hydrolase</keyword>
<dbReference type="Gene3D" id="3.40.720.10">
    <property type="entry name" value="Alkaline Phosphatase, subunit A"/>
    <property type="match status" value="1"/>
</dbReference>
<keyword evidence="3" id="KW-0460">Magnesium</keyword>
<evidence type="ECO:0000313" key="6">
    <source>
        <dbReference type="EMBL" id="AQQ10013.1"/>
    </source>
</evidence>
<dbReference type="SUPFAM" id="SSF53649">
    <property type="entry name" value="Alkaline phosphatase-like"/>
    <property type="match status" value="1"/>
</dbReference>
<dbReference type="GO" id="GO:0046872">
    <property type="term" value="F:metal ion binding"/>
    <property type="evidence" value="ECO:0007669"/>
    <property type="project" value="UniProtKB-KW"/>
</dbReference>
<dbReference type="Pfam" id="PF00245">
    <property type="entry name" value="Alk_phosphatase"/>
    <property type="match status" value="1"/>
</dbReference>
<organism evidence="6 7">
    <name type="scientific">Sedimentisphaera cyanobacteriorum</name>
    <dbReference type="NCBI Taxonomy" id="1940790"/>
    <lineage>
        <taxon>Bacteria</taxon>
        <taxon>Pseudomonadati</taxon>
        <taxon>Planctomycetota</taxon>
        <taxon>Phycisphaerae</taxon>
        <taxon>Sedimentisphaerales</taxon>
        <taxon>Sedimentisphaeraceae</taxon>
        <taxon>Sedimentisphaera</taxon>
    </lineage>
</organism>
<feature type="chain" id="PRO_5012727092" evidence="5">
    <location>
        <begin position="21"/>
        <end position="543"/>
    </location>
</feature>
<dbReference type="InterPro" id="IPR001952">
    <property type="entry name" value="Alkaline_phosphatase"/>
</dbReference>
<feature type="binding site" evidence="3">
    <location>
        <position position="329"/>
    </location>
    <ligand>
        <name>Zn(2+)</name>
        <dbReference type="ChEBI" id="CHEBI:29105"/>
        <label>2</label>
    </ligand>
</feature>
<evidence type="ECO:0000256" key="2">
    <source>
        <dbReference type="PIRSR" id="PIRSR601952-1"/>
    </source>
</evidence>
<keyword evidence="3" id="KW-0862">Zinc</keyword>
<feature type="binding site" evidence="3">
    <location>
        <position position="68"/>
    </location>
    <ligand>
        <name>Zn(2+)</name>
        <dbReference type="ChEBI" id="CHEBI:29105"/>
        <label>2</label>
    </ligand>
</feature>
<evidence type="ECO:0000256" key="4">
    <source>
        <dbReference type="RuleBase" id="RU003946"/>
    </source>
</evidence>
<feature type="binding site" evidence="3">
    <location>
        <position position="320"/>
    </location>
    <ligand>
        <name>Mg(2+)</name>
        <dbReference type="ChEBI" id="CHEBI:18420"/>
    </ligand>
</feature>
<feature type="binding site" evidence="3">
    <location>
        <position position="369"/>
    </location>
    <ligand>
        <name>Zn(2+)</name>
        <dbReference type="ChEBI" id="CHEBI:29105"/>
        <label>2</label>
    </ligand>
</feature>
<keyword evidence="1" id="KW-0597">Phosphoprotein</keyword>
<dbReference type="KEGG" id="pbu:L21SP3_01835"/>
<dbReference type="OrthoDB" id="9794455at2"/>
<evidence type="ECO:0000313" key="7">
    <source>
        <dbReference type="Proteomes" id="UP000188273"/>
    </source>
</evidence>
<dbReference type="RefSeq" id="WP_077540856.1">
    <property type="nucleotide sequence ID" value="NZ_CP019633.1"/>
</dbReference>
<keyword evidence="5" id="KW-0732">Signal</keyword>
<reference evidence="7" key="1">
    <citation type="submission" date="2017-02" db="EMBL/GenBank/DDBJ databases">
        <title>Comparative genomics and description of representatives of a novel lineage of planctomycetes thriving in anoxic sediments.</title>
        <authorList>
            <person name="Spring S."/>
            <person name="Bunk B."/>
            <person name="Sproer C."/>
            <person name="Klenk H.-P."/>
        </authorList>
    </citation>
    <scope>NUCLEOTIDE SEQUENCE [LARGE SCALE GENOMIC DNA]</scope>
    <source>
        <strain evidence="7">L21-RPul-D3</strain>
    </source>
</reference>
<dbReference type="PROSITE" id="PS00018">
    <property type="entry name" value="EF_HAND_1"/>
    <property type="match status" value="1"/>
</dbReference>
<dbReference type="Gene3D" id="1.10.60.40">
    <property type="match status" value="1"/>
</dbReference>
<dbReference type="PRINTS" id="PR00113">
    <property type="entry name" value="ALKPHPHTASE"/>
</dbReference>
<gene>
    <name evidence="6" type="primary">phoA_1</name>
    <name evidence="6" type="ORF">L21SP3_01835</name>
</gene>
<proteinExistence type="inferred from homology"/>
<sequence length="543" mass="58716" precursor="true">MNLIKKSLLLLAAASAAVFAASTPSSTYKVQADANKDGVVNNEDLSQMASSWLGEDEGPKYVFFFLGDGMASPQIHATEAYLKQKLQADDPDNDLGASSLGTAGSELLTMSQFPVMGMQRTYADNRFITGSAASATAFSCGHKTTINTISMDPERTIDYVTIAEAAKDKGMKVGIVSSVSIDHATPACYYAHNGYRGNYWDIANQLSDSGFDYFGGGGMKGERTKNGSRHYAPGKPSAAPSNCPIQHAIDNGYTVCENKAELEAAAPGEKVFAYSKDYIDGSWALPYDIDRDPADASIADYTSEGIRLLENSNGFFLMVEGGKIDWACHANDAVTAIEDTIAFDNAVAEAYDFYLEHPDETLIVVSGDHECGGMTLGAAGTGYDTFYEVFENQTMSCDAFVAGPLADHKSVYGQDPWDNSVDMNQDIKDKIENAFGLDYDAVSDFDRAQLEDAYDETMGGNAVPDSSENWKLYGYYDPLRVAVTHIMNRNAGLAWTSYSHTAVPVPVMALGSGQWKFDGYYENTAIADKLADIMQVSLEEAAQ</sequence>
<evidence type="ECO:0000256" key="3">
    <source>
        <dbReference type="PIRSR" id="PIRSR601952-2"/>
    </source>
</evidence>
<keyword evidence="3" id="KW-0479">Metal-binding</keyword>
<comment type="cofactor">
    <cofactor evidence="3">
        <name>Mg(2+)</name>
        <dbReference type="ChEBI" id="CHEBI:18420"/>
    </cofactor>
    <text evidence="3">Binds 1 Mg(2+) ion.</text>
</comment>
<feature type="binding site" evidence="3">
    <location>
        <position position="183"/>
    </location>
    <ligand>
        <name>Mg(2+)</name>
        <dbReference type="ChEBI" id="CHEBI:18420"/>
    </ligand>
</feature>
<feature type="signal peptide" evidence="5">
    <location>
        <begin position="1"/>
        <end position="20"/>
    </location>
</feature>
<protein>
    <submittedName>
        <fullName evidence="6">Alkaline phosphatase 4</fullName>
        <ecNumber evidence="6">3.1.3.1</ecNumber>
    </submittedName>
</protein>
<dbReference type="Gene3D" id="1.10.1330.10">
    <property type="entry name" value="Dockerin domain"/>
    <property type="match status" value="1"/>
</dbReference>
<comment type="cofactor">
    <cofactor evidence="3">
        <name>Zn(2+)</name>
        <dbReference type="ChEBI" id="CHEBI:29105"/>
    </cofactor>
    <text evidence="3">Binds 2 Zn(2+) ions.</text>
</comment>
<dbReference type="EMBL" id="CP019633">
    <property type="protein sequence ID" value="AQQ10013.1"/>
    <property type="molecule type" value="Genomic_DNA"/>
</dbReference>
<evidence type="ECO:0000256" key="1">
    <source>
        <dbReference type="ARBA" id="ARBA00022553"/>
    </source>
</evidence>
<dbReference type="CDD" id="cd16012">
    <property type="entry name" value="ALP"/>
    <property type="match status" value="1"/>
</dbReference>
<dbReference type="AlphaFoldDB" id="A0A1Q2HS08"/>
<dbReference type="GO" id="GO:0004035">
    <property type="term" value="F:alkaline phosphatase activity"/>
    <property type="evidence" value="ECO:0007669"/>
    <property type="project" value="UniProtKB-EC"/>
</dbReference>
<evidence type="ECO:0000256" key="5">
    <source>
        <dbReference type="SAM" id="SignalP"/>
    </source>
</evidence>
<dbReference type="PANTHER" id="PTHR11596:SF5">
    <property type="entry name" value="ALKALINE PHOSPHATASE"/>
    <property type="match status" value="1"/>
</dbReference>
<name>A0A1Q2HS08_9BACT</name>
<feature type="binding site" evidence="3">
    <location>
        <position position="500"/>
    </location>
    <ligand>
        <name>Zn(2+)</name>
        <dbReference type="ChEBI" id="CHEBI:29105"/>
        <label>2</label>
    </ligand>
</feature>
<dbReference type="PANTHER" id="PTHR11596">
    <property type="entry name" value="ALKALINE PHOSPHATASE"/>
    <property type="match status" value="1"/>
</dbReference>
<dbReference type="Proteomes" id="UP000188273">
    <property type="component" value="Chromosome"/>
</dbReference>